<dbReference type="SUPFAM" id="SSF56784">
    <property type="entry name" value="HAD-like"/>
    <property type="match status" value="1"/>
</dbReference>
<evidence type="ECO:0000313" key="7">
    <source>
        <dbReference type="Proteomes" id="UP000006794"/>
    </source>
</evidence>
<keyword evidence="3 4" id="KW-0378">Hydrolase</keyword>
<comment type="cofactor">
    <cofactor evidence="4">
        <name>Mg(2+)</name>
        <dbReference type="ChEBI" id="CHEBI:18420"/>
    </cofactor>
</comment>
<dbReference type="EMBL" id="CP002839">
    <property type="protein sequence ID" value="AEH37709.1"/>
    <property type="molecule type" value="Genomic_DNA"/>
</dbReference>
<dbReference type="KEGG" id="hxa:Halxa_3095"/>
<dbReference type="Proteomes" id="UP000006794">
    <property type="component" value="Chromosome"/>
</dbReference>
<dbReference type="Gene3D" id="3.30.70.1020">
    <property type="entry name" value="Trehalose-6-phosphate phosphatase related protein, domain 2"/>
    <property type="match status" value="1"/>
</dbReference>
<keyword evidence="4" id="KW-0479">Metal-binding</keyword>
<dbReference type="GO" id="GO:0046872">
    <property type="term" value="F:metal ion binding"/>
    <property type="evidence" value="ECO:0007669"/>
    <property type="project" value="UniProtKB-KW"/>
</dbReference>
<dbReference type="eggNOG" id="arCOG02831">
    <property type="taxonomic scope" value="Archaea"/>
</dbReference>
<dbReference type="PANTHER" id="PTHR43768">
    <property type="entry name" value="TREHALOSE 6-PHOSPHATE PHOSPHATASE"/>
    <property type="match status" value="1"/>
</dbReference>
<evidence type="ECO:0000256" key="3">
    <source>
        <dbReference type="ARBA" id="ARBA00022801"/>
    </source>
</evidence>
<dbReference type="HOGENOM" id="CLU_037265_2_1_2"/>
<dbReference type="EC" id="3.1.3.12" evidence="4"/>
<keyword evidence="4" id="KW-0460">Magnesium</keyword>
<evidence type="ECO:0000256" key="1">
    <source>
        <dbReference type="ARBA" id="ARBA00005199"/>
    </source>
</evidence>
<comment type="catalytic activity">
    <reaction evidence="4">
        <text>alpha,alpha-trehalose 6-phosphate + H2O = alpha,alpha-trehalose + phosphate</text>
        <dbReference type="Rhea" id="RHEA:23420"/>
        <dbReference type="ChEBI" id="CHEBI:15377"/>
        <dbReference type="ChEBI" id="CHEBI:16551"/>
        <dbReference type="ChEBI" id="CHEBI:43474"/>
        <dbReference type="ChEBI" id="CHEBI:58429"/>
        <dbReference type="EC" id="3.1.3.12"/>
    </reaction>
</comment>
<dbReference type="GO" id="GO:0005992">
    <property type="term" value="P:trehalose biosynthetic process"/>
    <property type="evidence" value="ECO:0007669"/>
    <property type="project" value="UniProtKB-UniPathway"/>
</dbReference>
<dbReference type="UniPathway" id="UPA00299"/>
<accession>F8D5Y2</accession>
<organism evidence="6 7">
    <name type="scientific">Halopiger xanaduensis (strain DSM 18323 / JCM 14033 / SH-6)</name>
    <dbReference type="NCBI Taxonomy" id="797210"/>
    <lineage>
        <taxon>Archaea</taxon>
        <taxon>Methanobacteriati</taxon>
        <taxon>Methanobacteriota</taxon>
        <taxon>Stenosarchaea group</taxon>
        <taxon>Halobacteria</taxon>
        <taxon>Halobacteriales</taxon>
        <taxon>Natrialbaceae</taxon>
        <taxon>Halopiger</taxon>
    </lineage>
</organism>
<dbReference type="GO" id="GO:0004805">
    <property type="term" value="F:trehalose-phosphatase activity"/>
    <property type="evidence" value="ECO:0007669"/>
    <property type="project" value="UniProtKB-EC"/>
</dbReference>
<evidence type="ECO:0000313" key="6">
    <source>
        <dbReference type="EMBL" id="AEH37709.1"/>
    </source>
</evidence>
<dbReference type="InterPro" id="IPR023214">
    <property type="entry name" value="HAD_sf"/>
</dbReference>
<feature type="compositionally biased region" description="Basic and acidic residues" evidence="5">
    <location>
        <begin position="8"/>
        <end position="17"/>
    </location>
</feature>
<protein>
    <recommendedName>
        <fullName evidence="4">Trehalose 6-phosphate phosphatase</fullName>
        <ecNumber evidence="4">3.1.3.12</ecNumber>
    </recommendedName>
</protein>
<dbReference type="InterPro" id="IPR006379">
    <property type="entry name" value="HAD-SF_hydro_IIB"/>
</dbReference>
<dbReference type="InterPro" id="IPR044651">
    <property type="entry name" value="OTSB-like"/>
</dbReference>
<keyword evidence="7" id="KW-1185">Reference proteome</keyword>
<feature type="region of interest" description="Disordered" evidence="5">
    <location>
        <begin position="1"/>
        <end position="32"/>
    </location>
</feature>
<evidence type="ECO:0000256" key="4">
    <source>
        <dbReference type="RuleBase" id="RU361117"/>
    </source>
</evidence>
<name>F8D5Y2_HALXS</name>
<dbReference type="NCBIfam" id="TIGR01484">
    <property type="entry name" value="HAD-SF-IIB"/>
    <property type="match status" value="1"/>
</dbReference>
<evidence type="ECO:0000256" key="2">
    <source>
        <dbReference type="ARBA" id="ARBA00008770"/>
    </source>
</evidence>
<evidence type="ECO:0000256" key="5">
    <source>
        <dbReference type="SAM" id="MobiDB-lite"/>
    </source>
</evidence>
<dbReference type="InterPro" id="IPR003337">
    <property type="entry name" value="Trehalose_PPase"/>
</dbReference>
<dbReference type="NCBIfam" id="TIGR00685">
    <property type="entry name" value="T6PP"/>
    <property type="match status" value="1"/>
</dbReference>
<comment type="function">
    <text evidence="4">Removes the phosphate from trehalose 6-phosphate to produce free trehalose.</text>
</comment>
<dbReference type="InterPro" id="IPR036412">
    <property type="entry name" value="HAD-like_sf"/>
</dbReference>
<proteinExistence type="inferred from homology"/>
<dbReference type="STRING" id="797210.Halxa_3095"/>
<reference evidence="6 7" key="1">
    <citation type="journal article" date="2012" name="Stand. Genomic Sci.">
        <title>Complete genome sequence of Halopiger xanaduensis type strain (SH-6(T)).</title>
        <authorList>
            <person name="Anderson I."/>
            <person name="Tindall B.J."/>
            <person name="Rohde M."/>
            <person name="Lucas S."/>
            <person name="Han J."/>
            <person name="Lapidus A."/>
            <person name="Cheng J.F."/>
            <person name="Goodwin L."/>
            <person name="Pitluck S."/>
            <person name="Peters L."/>
            <person name="Pati A."/>
            <person name="Mikhailova N."/>
            <person name="Pagani I."/>
            <person name="Teshima H."/>
            <person name="Han C."/>
            <person name="Tapia R."/>
            <person name="Land M."/>
            <person name="Woyke T."/>
            <person name="Klenk H.P."/>
            <person name="Kyrpides N."/>
            <person name="Ivanova N."/>
        </authorList>
    </citation>
    <scope>NUCLEOTIDE SEQUENCE [LARGE SCALE GENOMIC DNA]</scope>
    <source>
        <strain evidence="7">DSM 18323 / JCM 14033 / SH-6</strain>
    </source>
</reference>
<dbReference type="Pfam" id="PF02358">
    <property type="entry name" value="Trehalose_PPase"/>
    <property type="match status" value="1"/>
</dbReference>
<dbReference type="AlphaFoldDB" id="F8D5Y2"/>
<comment type="similarity">
    <text evidence="2 4">Belongs to the trehalose phosphatase family.</text>
</comment>
<dbReference type="Gene3D" id="3.40.50.1000">
    <property type="entry name" value="HAD superfamily/HAD-like"/>
    <property type="match status" value="1"/>
</dbReference>
<dbReference type="PANTHER" id="PTHR43768:SF3">
    <property type="entry name" value="TREHALOSE 6-PHOSPHATE PHOSPHATASE"/>
    <property type="match status" value="1"/>
</dbReference>
<sequence length="290" mass="30941">MDANGIIHRADADDRPRPRSMTTDDTVPDPLEEQLPAVRTALAEASRLLACLDFDGTLAPIVDEPDAAAPTPANEAAVETLADEPAVTTAVISGRALADVRERVDGPSIYAGNHGLELERRGSVAVHPVARKRATRIERACEALETVLEPIPNARIEDKRLTATVHVRSVPPAAEPVVERRTREIVDRFGGDELEISGGKQILEIEPSIPWGKGNALELIDAELPDDTVALYIGDDTTDESAFRAVEPDGFGVLVGDDEPSAASARVASPAEVASFLEWLGETGVELLAE</sequence>
<comment type="pathway">
    <text evidence="1 4">Glycan biosynthesis; trehalose biosynthesis.</text>
</comment>
<gene>
    <name evidence="6" type="ordered locus">Halxa_3095</name>
</gene>